<dbReference type="PANTHER" id="PTHR36587:SF2">
    <property type="entry name" value="EXPRESSION SITE-ASSOCIATED GENE 3 (ESAG3)-LIKE PROTEIN"/>
    <property type="match status" value="1"/>
</dbReference>
<reference evidence="3" key="1">
    <citation type="journal article" date="2020" name="Stud. Mycol.">
        <title>101 Dothideomycetes genomes: a test case for predicting lifestyles and emergence of pathogens.</title>
        <authorList>
            <person name="Haridas S."/>
            <person name="Albert R."/>
            <person name="Binder M."/>
            <person name="Bloem J."/>
            <person name="Labutti K."/>
            <person name="Salamov A."/>
            <person name="Andreopoulos B."/>
            <person name="Baker S."/>
            <person name="Barry K."/>
            <person name="Bills G."/>
            <person name="Bluhm B."/>
            <person name="Cannon C."/>
            <person name="Castanera R."/>
            <person name="Culley D."/>
            <person name="Daum C."/>
            <person name="Ezra D."/>
            <person name="Gonzalez J."/>
            <person name="Henrissat B."/>
            <person name="Kuo A."/>
            <person name="Liang C."/>
            <person name="Lipzen A."/>
            <person name="Lutzoni F."/>
            <person name="Magnuson J."/>
            <person name="Mondo S."/>
            <person name="Nolan M."/>
            <person name="Ohm R."/>
            <person name="Pangilinan J."/>
            <person name="Park H.-J."/>
            <person name="Ramirez L."/>
            <person name="Alfaro M."/>
            <person name="Sun H."/>
            <person name="Tritt A."/>
            <person name="Yoshinaga Y."/>
            <person name="Zwiers L.-H."/>
            <person name="Turgeon B."/>
            <person name="Goodwin S."/>
            <person name="Spatafora J."/>
            <person name="Crous P."/>
            <person name="Grigoriev I."/>
        </authorList>
    </citation>
    <scope>NUCLEOTIDE SEQUENCE</scope>
    <source>
        <strain evidence="3">SCOH1-5</strain>
    </source>
</reference>
<keyword evidence="2" id="KW-0472">Membrane</keyword>
<keyword evidence="2" id="KW-0812">Transmembrane</keyword>
<protein>
    <submittedName>
        <fullName evidence="3">Uncharacterized protein</fullName>
    </submittedName>
</protein>
<proteinExistence type="predicted"/>
<dbReference type="AlphaFoldDB" id="A0A6A6FAW0"/>
<dbReference type="OrthoDB" id="422736at2759"/>
<dbReference type="PANTHER" id="PTHR36587">
    <property type="entry name" value="EXPRESSION SITE-ASSOCIATED GENE 3 (ESAG3)-LIKE PROTEIN"/>
    <property type="match status" value="1"/>
</dbReference>
<evidence type="ECO:0000313" key="3">
    <source>
        <dbReference type="EMBL" id="KAF2210517.1"/>
    </source>
</evidence>
<gene>
    <name evidence="3" type="ORF">CERZMDRAFT_69494</name>
</gene>
<evidence type="ECO:0000256" key="2">
    <source>
        <dbReference type="SAM" id="Phobius"/>
    </source>
</evidence>
<feature type="region of interest" description="Disordered" evidence="1">
    <location>
        <begin position="502"/>
        <end position="552"/>
    </location>
</feature>
<feature type="non-terminal residue" evidence="3">
    <location>
        <position position="842"/>
    </location>
</feature>
<organism evidence="3 4">
    <name type="scientific">Cercospora zeae-maydis SCOH1-5</name>
    <dbReference type="NCBI Taxonomy" id="717836"/>
    <lineage>
        <taxon>Eukaryota</taxon>
        <taxon>Fungi</taxon>
        <taxon>Dikarya</taxon>
        <taxon>Ascomycota</taxon>
        <taxon>Pezizomycotina</taxon>
        <taxon>Dothideomycetes</taxon>
        <taxon>Dothideomycetidae</taxon>
        <taxon>Mycosphaerellales</taxon>
        <taxon>Mycosphaerellaceae</taxon>
        <taxon>Cercospora</taxon>
    </lineage>
</organism>
<feature type="transmembrane region" description="Helical" evidence="2">
    <location>
        <begin position="622"/>
        <end position="645"/>
    </location>
</feature>
<feature type="region of interest" description="Disordered" evidence="1">
    <location>
        <begin position="11"/>
        <end position="36"/>
    </location>
</feature>
<dbReference type="CDD" id="cd22997">
    <property type="entry name" value="GT_LH"/>
    <property type="match status" value="2"/>
</dbReference>
<keyword evidence="4" id="KW-1185">Reference proteome</keyword>
<name>A0A6A6FAW0_9PEZI</name>
<accession>A0A6A6FAW0</accession>
<sequence>MRGFRPSEFYHNAFPDESSPLAALDDTTVQPPQVDQPAPIGRGRLHLLIPATSTNPELCKLLLSAQILGYPTPVLINYGDHEASDGYVQHLAKVEGILRYLEKLEGSEEYQEDLVLIIDGYDIWFQLRPDVLLKRFYAINAAANARVIERYGARIFAEHDMYQSVVFGPDKLCWPVDFSRPACWAVPDSTMPQAAFGPVYEGEDRDKNPAKWLNSGTILGATKDLKDIFNATLEAIHFNHVTDSDQFYLANIFGDQEYQRLKHRPDLLEEAKNRVYYDHEDPNENALIRAEPMTFGKRTEYHIGIDYDSTMFQTLAFWKGQLAWSRQTDSWSPATDAHFVSEKPWEVTISDDILASRPPFESLDSASDHANSTPRGWESVELAYNVLTHQHPVLLHVTGNPEEKFYRKFWWRRMWFQKKAAKLRLATHRLDERLISQEPIANMLWYNAEPTEDAEEIVDGGKGGAWTDRRGWLSWRRLCKDSEEILFQPGDDEPYHPTKIIAHEPLIPPPPEPPIQEAEVSGLESVPGLAPQEGTFPPDGQPQEAAEGVSPAGAAEGLAGVRMTMRQRSWSSAASEGAAQKAEEAASLLTSHDGDISSAAANETAASRTGVRAIVMLQGKPFFFLSFTWILFIVYILHVSTQFLAHTKETHSYFAAFFAGKNPPANLHLVVPASKPDVNLCKVMVSAGILGYPDPVIVNWEEDFDDEKYVEGGSHLAKVTGIAQYFNQLEAGKDDDLVLMIDGYDVWLQLRPQTLVDRYFSINRRADQRIARELGPAAKAHNIHQEIIFGCQKRCWPWTENDPPCYAVPFSSLPDDIYGPDTDTDVGNEANPFIKFRPRFIN</sequence>
<evidence type="ECO:0000256" key="1">
    <source>
        <dbReference type="SAM" id="MobiDB-lite"/>
    </source>
</evidence>
<evidence type="ECO:0000313" key="4">
    <source>
        <dbReference type="Proteomes" id="UP000799539"/>
    </source>
</evidence>
<dbReference type="EMBL" id="ML992681">
    <property type="protein sequence ID" value="KAF2210517.1"/>
    <property type="molecule type" value="Genomic_DNA"/>
</dbReference>
<dbReference type="Proteomes" id="UP000799539">
    <property type="component" value="Unassembled WGS sequence"/>
</dbReference>
<keyword evidence="2" id="KW-1133">Transmembrane helix</keyword>